<protein>
    <submittedName>
        <fullName evidence="1">Uncharacterized protein</fullName>
    </submittedName>
</protein>
<gene>
    <name evidence="1" type="ORF">MANES_11G119300</name>
</gene>
<name>A0A2C9V1Q8_MANES</name>
<evidence type="ECO:0000313" key="1">
    <source>
        <dbReference type="EMBL" id="OAY37663.1"/>
    </source>
</evidence>
<accession>A0A2C9V1Q8</accession>
<sequence>MEPESLFPHKYKMDRFSNFVIEIGIEPSLLSNRCRIDNSLNFPMEGGISPETLLLDRSSSFKDFKNPISEGMEPESLFPHKAQKENLAFQIQQECNHQIDLQIEIRYEDLSAYQSQMECFL</sequence>
<proteinExistence type="predicted"/>
<organism evidence="1">
    <name type="scientific">Manihot esculenta</name>
    <name type="common">Cassava</name>
    <name type="synonym">Jatropha manihot</name>
    <dbReference type="NCBI Taxonomy" id="3983"/>
    <lineage>
        <taxon>Eukaryota</taxon>
        <taxon>Viridiplantae</taxon>
        <taxon>Streptophyta</taxon>
        <taxon>Embryophyta</taxon>
        <taxon>Tracheophyta</taxon>
        <taxon>Spermatophyta</taxon>
        <taxon>Magnoliopsida</taxon>
        <taxon>eudicotyledons</taxon>
        <taxon>Gunneridae</taxon>
        <taxon>Pentapetalae</taxon>
        <taxon>rosids</taxon>
        <taxon>fabids</taxon>
        <taxon>Malpighiales</taxon>
        <taxon>Euphorbiaceae</taxon>
        <taxon>Crotonoideae</taxon>
        <taxon>Manihoteae</taxon>
        <taxon>Manihot</taxon>
    </lineage>
</organism>
<dbReference type="AlphaFoldDB" id="A0A2C9V1Q8"/>
<reference evidence="1" key="1">
    <citation type="submission" date="2016-02" db="EMBL/GenBank/DDBJ databases">
        <title>WGS assembly of Manihot esculenta.</title>
        <authorList>
            <person name="Bredeson J.V."/>
            <person name="Prochnik S.E."/>
            <person name="Lyons J.B."/>
            <person name="Schmutz J."/>
            <person name="Grimwood J."/>
            <person name="Vrebalov J."/>
            <person name="Bart R.S."/>
            <person name="Amuge T."/>
            <person name="Ferguson M.E."/>
            <person name="Green R."/>
            <person name="Putnam N."/>
            <person name="Stites J."/>
            <person name="Rounsley S."/>
            <person name="Rokhsar D.S."/>
        </authorList>
    </citation>
    <scope>NUCLEOTIDE SEQUENCE [LARGE SCALE GENOMIC DNA]</scope>
    <source>
        <tissue evidence="1">Leaf</tissue>
    </source>
</reference>
<dbReference type="EMBL" id="CM004397">
    <property type="protein sequence ID" value="OAY37663.1"/>
    <property type="molecule type" value="Genomic_DNA"/>
</dbReference>